<evidence type="ECO:0000256" key="4">
    <source>
        <dbReference type="ARBA" id="ARBA00022989"/>
    </source>
</evidence>
<comment type="subcellular location">
    <subcellularLocation>
        <location evidence="1">Cell membrane</location>
        <topology evidence="1">Multi-pass membrane protein</topology>
    </subcellularLocation>
</comment>
<dbReference type="InterPro" id="IPR050833">
    <property type="entry name" value="Poly_Biosynth_Transport"/>
</dbReference>
<dbReference type="AlphaFoldDB" id="A0A1G6KJF7"/>
<dbReference type="PANTHER" id="PTHR30250">
    <property type="entry name" value="PST FAMILY PREDICTED COLANIC ACID TRANSPORTER"/>
    <property type="match status" value="1"/>
</dbReference>
<dbReference type="Pfam" id="PF01943">
    <property type="entry name" value="Polysacc_synt"/>
    <property type="match status" value="1"/>
</dbReference>
<keyword evidence="2" id="KW-1003">Cell membrane</keyword>
<accession>A0A1G6KJF7</accession>
<feature type="transmembrane region" description="Helical" evidence="6">
    <location>
        <begin position="422"/>
        <end position="442"/>
    </location>
</feature>
<feature type="transmembrane region" description="Helical" evidence="6">
    <location>
        <begin position="111"/>
        <end position="131"/>
    </location>
</feature>
<keyword evidence="3 6" id="KW-0812">Transmembrane</keyword>
<feature type="transmembrane region" description="Helical" evidence="6">
    <location>
        <begin position="83"/>
        <end position="105"/>
    </location>
</feature>
<dbReference type="InterPro" id="IPR002797">
    <property type="entry name" value="Polysacc_synth"/>
</dbReference>
<feature type="transmembrane region" description="Helical" evidence="6">
    <location>
        <begin position="40"/>
        <end position="62"/>
    </location>
</feature>
<feature type="transmembrane region" description="Helical" evidence="6">
    <location>
        <begin position="448"/>
        <end position="467"/>
    </location>
</feature>
<dbReference type="EMBL" id="FMYP01000025">
    <property type="protein sequence ID" value="SDC30685.1"/>
    <property type="molecule type" value="Genomic_DNA"/>
</dbReference>
<evidence type="ECO:0000313" key="8">
    <source>
        <dbReference type="Proteomes" id="UP000199452"/>
    </source>
</evidence>
<evidence type="ECO:0000256" key="1">
    <source>
        <dbReference type="ARBA" id="ARBA00004651"/>
    </source>
</evidence>
<dbReference type="OrthoDB" id="925916at2"/>
<keyword evidence="5 6" id="KW-0472">Membrane</keyword>
<name>A0A1G6KJF7_9BACT</name>
<dbReference type="Proteomes" id="UP000199452">
    <property type="component" value="Unassembled WGS sequence"/>
</dbReference>
<sequence>MKKTFLTNLILLLLLNLLIKPIWIFGIDRTVQNTVGAAEYGLYFSLFSFSILFNILLDLGITNFNNREIAMHPQLVSKYFSNLVILKIILSFLYVGFSLAVGSIIGYGEKHIMLLTLLLINQIIAAFTLYFRSNISGLHLFKTDSFISVLDRFLMIFLCGALIYNPSTRSQFRIEWFVYAQTAAYAITAVVSFLLVYRRTTFFRPRLDLNFLLTIFKRSYPFALLTLMMSFYYRIDSVMLERLIPDGETQAGTYAQAFRLLDAVNMVPFLFGGLLLPIFATMIAKKQEVVSLMKLSFNLLITPVLGLAAFVFWYRVEIIELLYLSHVSSTSSILGVLMFSFLAISASYIFGTLLTSNGSMKVINLISLAGVITNIGINLVLIPSMGAIGAAIASLVTQTTSVFLQAFFCYKIFKVTISWKEITWQMAYFTIAIVTPMLLHFYEVSLSLGIITSLVVCFGAAIVFRRINFGALLKIIRQEEL</sequence>
<feature type="transmembrane region" description="Helical" evidence="6">
    <location>
        <begin position="333"/>
        <end position="355"/>
    </location>
</feature>
<protein>
    <submittedName>
        <fullName evidence="7">Membrane protein involved in the export of O-antigen and teichoic acid</fullName>
    </submittedName>
</protein>
<evidence type="ECO:0000256" key="5">
    <source>
        <dbReference type="ARBA" id="ARBA00023136"/>
    </source>
</evidence>
<feature type="transmembrane region" description="Helical" evidence="6">
    <location>
        <begin position="263"/>
        <end position="283"/>
    </location>
</feature>
<feature type="transmembrane region" description="Helical" evidence="6">
    <location>
        <begin position="388"/>
        <end position="410"/>
    </location>
</feature>
<dbReference type="STRING" id="1640674.SAMN05216323_102516"/>
<evidence type="ECO:0000256" key="6">
    <source>
        <dbReference type="SAM" id="Phobius"/>
    </source>
</evidence>
<reference evidence="7 8" key="1">
    <citation type="submission" date="2016-09" db="EMBL/GenBank/DDBJ databases">
        <authorList>
            <person name="Capua I."/>
            <person name="De Benedictis P."/>
            <person name="Joannis T."/>
            <person name="Lombin L.H."/>
            <person name="Cattoli G."/>
        </authorList>
    </citation>
    <scope>NUCLEOTIDE SEQUENCE [LARGE SCALE GENOMIC DNA]</scope>
    <source>
        <strain evidence="7 8">A7P-90m</strain>
    </source>
</reference>
<proteinExistence type="predicted"/>
<feature type="transmembrane region" description="Helical" evidence="6">
    <location>
        <begin position="176"/>
        <end position="197"/>
    </location>
</feature>
<dbReference type="RefSeq" id="WP_092437792.1">
    <property type="nucleotide sequence ID" value="NZ_FMYP01000025.1"/>
</dbReference>
<dbReference type="GO" id="GO:0005886">
    <property type="term" value="C:plasma membrane"/>
    <property type="evidence" value="ECO:0007669"/>
    <property type="project" value="UniProtKB-SubCell"/>
</dbReference>
<evidence type="ECO:0000256" key="3">
    <source>
        <dbReference type="ARBA" id="ARBA00022692"/>
    </source>
</evidence>
<evidence type="ECO:0000256" key="2">
    <source>
        <dbReference type="ARBA" id="ARBA00022475"/>
    </source>
</evidence>
<keyword evidence="4 6" id="KW-1133">Transmembrane helix</keyword>
<gene>
    <name evidence="7" type="ORF">SAMN05216323_102516</name>
</gene>
<organism evidence="7 8">
    <name type="scientific">Williamwhitmania taraxaci</name>
    <dbReference type="NCBI Taxonomy" id="1640674"/>
    <lineage>
        <taxon>Bacteria</taxon>
        <taxon>Pseudomonadati</taxon>
        <taxon>Bacteroidota</taxon>
        <taxon>Bacteroidia</taxon>
        <taxon>Bacteroidales</taxon>
        <taxon>Williamwhitmaniaceae</taxon>
        <taxon>Williamwhitmania</taxon>
    </lineage>
</organism>
<feature type="transmembrane region" description="Helical" evidence="6">
    <location>
        <begin position="295"/>
        <end position="313"/>
    </location>
</feature>
<evidence type="ECO:0000313" key="7">
    <source>
        <dbReference type="EMBL" id="SDC30685.1"/>
    </source>
</evidence>
<keyword evidence="8" id="KW-1185">Reference proteome</keyword>
<feature type="transmembrane region" description="Helical" evidence="6">
    <location>
        <begin position="143"/>
        <end position="164"/>
    </location>
</feature>
<feature type="transmembrane region" description="Helical" evidence="6">
    <location>
        <begin position="362"/>
        <end position="382"/>
    </location>
</feature>
<feature type="transmembrane region" description="Helical" evidence="6">
    <location>
        <begin position="209"/>
        <end position="233"/>
    </location>
</feature>
<dbReference type="PANTHER" id="PTHR30250:SF11">
    <property type="entry name" value="O-ANTIGEN TRANSPORTER-RELATED"/>
    <property type="match status" value="1"/>
</dbReference>